<evidence type="ECO:0000313" key="2">
    <source>
        <dbReference type="Proteomes" id="UP000323300"/>
    </source>
</evidence>
<dbReference type="AlphaFoldDB" id="A0A1I3V149"/>
<dbReference type="OrthoDB" id="4419620at2"/>
<accession>A0A1I3V149</accession>
<organism evidence="1 2">
    <name type="scientific">Neomesorhizobium albiziae</name>
    <dbReference type="NCBI Taxonomy" id="335020"/>
    <lineage>
        <taxon>Bacteria</taxon>
        <taxon>Pseudomonadati</taxon>
        <taxon>Pseudomonadota</taxon>
        <taxon>Alphaproteobacteria</taxon>
        <taxon>Hyphomicrobiales</taxon>
        <taxon>Phyllobacteriaceae</taxon>
        <taxon>Neomesorhizobium</taxon>
    </lineage>
</organism>
<keyword evidence="2" id="KW-1185">Reference proteome</keyword>
<dbReference type="Gene3D" id="1.10.260.40">
    <property type="entry name" value="lambda repressor-like DNA-binding domains"/>
    <property type="match status" value="1"/>
</dbReference>
<proteinExistence type="predicted"/>
<name>A0A1I3V149_9HYPH</name>
<dbReference type="EMBL" id="FOSL01000001">
    <property type="protein sequence ID" value="SFJ87917.1"/>
    <property type="molecule type" value="Genomic_DNA"/>
</dbReference>
<dbReference type="SUPFAM" id="SSF47413">
    <property type="entry name" value="lambda repressor-like DNA-binding domains"/>
    <property type="match status" value="1"/>
</dbReference>
<sequence>MITSAQIRAARSLIGLSQGQVAQTTGLSIPTVKRAESEKDAPVSRAAVDAIRNALENAGVIFIAEDAEGAGVRLRKSRQAGGLRPEELNAANDD</sequence>
<dbReference type="RefSeq" id="WP_149757142.1">
    <property type="nucleotide sequence ID" value="NZ_BSPE01000002.1"/>
</dbReference>
<gene>
    <name evidence="1" type="ORF">SAMN04488498_10174</name>
</gene>
<protein>
    <submittedName>
        <fullName evidence="1">Transcriptional regulator, contains XRE-family HTH domain</fullName>
    </submittedName>
</protein>
<dbReference type="InterPro" id="IPR010982">
    <property type="entry name" value="Lambda_DNA-bd_dom_sf"/>
</dbReference>
<reference evidence="1 2" key="1">
    <citation type="submission" date="2016-10" db="EMBL/GenBank/DDBJ databases">
        <authorList>
            <person name="Varghese N."/>
            <person name="Submissions S."/>
        </authorList>
    </citation>
    <scope>NUCLEOTIDE SEQUENCE [LARGE SCALE GENOMIC DNA]</scope>
    <source>
        <strain evidence="1 2">DSM 21822</strain>
    </source>
</reference>
<dbReference type="Proteomes" id="UP000323300">
    <property type="component" value="Unassembled WGS sequence"/>
</dbReference>
<evidence type="ECO:0000313" key="1">
    <source>
        <dbReference type="EMBL" id="SFJ87917.1"/>
    </source>
</evidence>
<dbReference type="GO" id="GO:0003677">
    <property type="term" value="F:DNA binding"/>
    <property type="evidence" value="ECO:0007669"/>
    <property type="project" value="InterPro"/>
</dbReference>